<dbReference type="InterPro" id="IPR002213">
    <property type="entry name" value="UDP_glucos_trans"/>
</dbReference>
<dbReference type="EMBL" id="LR746264">
    <property type="protein sequence ID" value="CAA7389815.1"/>
    <property type="molecule type" value="Genomic_DNA"/>
</dbReference>
<evidence type="ECO:0000256" key="2">
    <source>
        <dbReference type="ARBA" id="ARBA00022679"/>
    </source>
</evidence>
<dbReference type="Pfam" id="PF00201">
    <property type="entry name" value="UDPGT"/>
    <property type="match status" value="1"/>
</dbReference>
<evidence type="ECO:0000256" key="4">
    <source>
        <dbReference type="RuleBase" id="RU362057"/>
    </source>
</evidence>
<keyword evidence="3" id="KW-0328">Glycosyltransferase</keyword>
<evidence type="ECO:0000256" key="3">
    <source>
        <dbReference type="RuleBase" id="RU003718"/>
    </source>
</evidence>
<dbReference type="OrthoDB" id="5835829at2759"/>
<dbReference type="PROSITE" id="PS00375">
    <property type="entry name" value="UDPGT"/>
    <property type="match status" value="1"/>
</dbReference>
<dbReference type="AlphaFoldDB" id="A0A7I8K1Y5"/>
<evidence type="ECO:0000313" key="6">
    <source>
        <dbReference type="Proteomes" id="UP000663760"/>
    </source>
</evidence>
<dbReference type="GO" id="GO:0080043">
    <property type="term" value="F:quercetin 3-O-glucosyltransferase activity"/>
    <property type="evidence" value="ECO:0007669"/>
    <property type="project" value="TreeGrafter"/>
</dbReference>
<reference evidence="5" key="1">
    <citation type="submission" date="2020-02" db="EMBL/GenBank/DDBJ databases">
        <authorList>
            <person name="Scholz U."/>
            <person name="Mascher M."/>
            <person name="Fiebig A."/>
        </authorList>
    </citation>
    <scope>NUCLEOTIDE SEQUENCE</scope>
</reference>
<accession>A0A7I8K1Y5</accession>
<dbReference type="PANTHER" id="PTHR11926">
    <property type="entry name" value="GLUCOSYL/GLUCURONOSYL TRANSFERASES"/>
    <property type="match status" value="1"/>
</dbReference>
<keyword evidence="2 3" id="KW-0808">Transferase</keyword>
<dbReference type="FunFam" id="3.40.50.2000:FF:000040">
    <property type="entry name" value="UDP-glycosyltransferase 76C1"/>
    <property type="match status" value="1"/>
</dbReference>
<dbReference type="EC" id="2.4.1.-" evidence="4"/>
<evidence type="ECO:0000313" key="5">
    <source>
        <dbReference type="EMBL" id="CAA7389815.1"/>
    </source>
</evidence>
<dbReference type="Gene3D" id="3.40.50.2000">
    <property type="entry name" value="Glycogen Phosphorylase B"/>
    <property type="match status" value="2"/>
</dbReference>
<protein>
    <recommendedName>
        <fullName evidence="4">Glycosyltransferase</fullName>
        <ecNumber evidence="4">2.4.1.-</ecNumber>
    </recommendedName>
</protein>
<organism evidence="5 6">
    <name type="scientific">Spirodela intermedia</name>
    <name type="common">Intermediate duckweed</name>
    <dbReference type="NCBI Taxonomy" id="51605"/>
    <lineage>
        <taxon>Eukaryota</taxon>
        <taxon>Viridiplantae</taxon>
        <taxon>Streptophyta</taxon>
        <taxon>Embryophyta</taxon>
        <taxon>Tracheophyta</taxon>
        <taxon>Spermatophyta</taxon>
        <taxon>Magnoliopsida</taxon>
        <taxon>Liliopsida</taxon>
        <taxon>Araceae</taxon>
        <taxon>Lemnoideae</taxon>
        <taxon>Spirodela</taxon>
    </lineage>
</organism>
<keyword evidence="6" id="KW-1185">Reference proteome</keyword>
<evidence type="ECO:0000256" key="1">
    <source>
        <dbReference type="ARBA" id="ARBA00009995"/>
    </source>
</evidence>
<name>A0A7I8K1Y5_SPIIN</name>
<proteinExistence type="inferred from homology"/>
<comment type="similarity">
    <text evidence="1 3">Belongs to the UDP-glycosyltransferase family.</text>
</comment>
<dbReference type="Proteomes" id="UP000663760">
    <property type="component" value="Chromosome 1"/>
</dbReference>
<gene>
    <name evidence="5" type="ORF">SI8410_01001786</name>
</gene>
<dbReference type="CDD" id="cd03784">
    <property type="entry name" value="GT1_Gtf-like"/>
    <property type="match status" value="1"/>
</dbReference>
<dbReference type="PANTHER" id="PTHR11926:SF1392">
    <property type="entry name" value="GLYCOSYLTRANSFERASE"/>
    <property type="match status" value="1"/>
</dbReference>
<dbReference type="SUPFAM" id="SSF53756">
    <property type="entry name" value="UDP-Glycosyltransferase/glycogen phosphorylase"/>
    <property type="match status" value="1"/>
</dbReference>
<sequence>MAAAPPHVLLFPAPLLGHVSPMLKLAKVLSLRGLLVTFLTTEHVHRRLGADEGLNCHPGFSFRSIPDGLPADHPRSGGQFMEVITSLAAQSPERYRDLLVSHHGQWPVTCAIVDWVMPFTAVGKRLEIPVIAFRTGGPCSFWTYLCTPRLIEAGEIPFPVGYDMDELVRSVPGMEGFLRRRDLPSFCRVKESSDPILQAIASATQRTTHYRGLIFNTGETLDAAELAHIMSTCPVTYTVGPLDTILCALDRSTGSAAGPPSSSSPGWWREDRTCMPWLDAQSPKSVVYVSFGSLTVLSRPQLLEFWHGLANCGHRFLWVIRPDLLEEMDGAGDIPVELAEATKEKGCLVEWVDQREVLGHPAVGAFLTHSGWNSTIEAISAGVPMICWPFFFDQMVNSRFISEVWRIGVDMKDTCDRATVGRMVNEVMEGERADEMRRNVAGLSEMMRECVDEGGSSRIHLDQLIEDIRAMSLETSPAETA</sequence>
<dbReference type="GO" id="GO:0080044">
    <property type="term" value="F:quercetin 7-O-glucosyltransferase activity"/>
    <property type="evidence" value="ECO:0007669"/>
    <property type="project" value="TreeGrafter"/>
</dbReference>
<dbReference type="InterPro" id="IPR035595">
    <property type="entry name" value="UDP_glycos_trans_CS"/>
</dbReference>